<evidence type="ECO:0000256" key="1">
    <source>
        <dbReference type="SAM" id="Phobius"/>
    </source>
</evidence>
<dbReference type="EMBL" id="BAIR01000015">
    <property type="protein sequence ID" value="GAE18996.1"/>
    <property type="molecule type" value="Genomic_DNA"/>
</dbReference>
<evidence type="ECO:0000313" key="2">
    <source>
        <dbReference type="EMBL" id="GAE18996.1"/>
    </source>
</evidence>
<proteinExistence type="predicted"/>
<accession>W4PGR9</accession>
<organism evidence="2 3">
    <name type="scientific">Bacteroides pyogenes DSM 20611 = JCM 6294</name>
    <dbReference type="NCBI Taxonomy" id="1121100"/>
    <lineage>
        <taxon>Bacteria</taxon>
        <taxon>Pseudomonadati</taxon>
        <taxon>Bacteroidota</taxon>
        <taxon>Bacteroidia</taxon>
        <taxon>Bacteroidales</taxon>
        <taxon>Bacteroidaceae</taxon>
        <taxon>Bacteroides</taxon>
    </lineage>
</organism>
<reference evidence="3" key="1">
    <citation type="journal article" date="2014" name="Genome">
        <title>Draft Genome Sequences of Three Strains of Bacteroides pyogenes Isolated from a Cat and Swine.</title>
        <authorList>
            <person name="Sakamoto M."/>
            <person name="Oshima K."/>
            <person name="Suda W."/>
            <person name="Kitamura K."/>
            <person name="Iida T."/>
            <person name="Hattori M."/>
            <person name="Ohkuma M."/>
        </authorList>
    </citation>
    <scope>NUCLEOTIDE SEQUENCE [LARGE SCALE GENOMIC DNA]</scope>
    <source>
        <strain evidence="3">JCM 6294</strain>
    </source>
</reference>
<dbReference type="AlphaFoldDB" id="W4PGR9"/>
<name>W4PGR9_9BACE</name>
<keyword evidence="1" id="KW-1133">Transmembrane helix</keyword>
<keyword evidence="1" id="KW-0472">Membrane</keyword>
<sequence>MCFLCISGKNTKIKEITMKKTWKLFGIFTLFMPLKSFVAPIMLRVKKLAVTPLRDMSDRCGEPRKAIYLVRVAPLPDMPDGYGSKTGIR</sequence>
<dbReference type="STRING" id="1121100.GCA_000428105_01850"/>
<protein>
    <submittedName>
        <fullName evidence="2">Uncharacterized protein</fullName>
    </submittedName>
</protein>
<comment type="caution">
    <text evidence="2">The sequence shown here is derived from an EMBL/GenBank/DDBJ whole genome shotgun (WGS) entry which is preliminary data.</text>
</comment>
<evidence type="ECO:0000313" key="3">
    <source>
        <dbReference type="Proteomes" id="UP000018842"/>
    </source>
</evidence>
<gene>
    <name evidence="2" type="ORF">JCM6294_1984</name>
</gene>
<keyword evidence="1" id="KW-0812">Transmembrane</keyword>
<dbReference type="Proteomes" id="UP000018842">
    <property type="component" value="Unassembled WGS sequence"/>
</dbReference>
<feature type="transmembrane region" description="Helical" evidence="1">
    <location>
        <begin position="21"/>
        <end position="43"/>
    </location>
</feature>